<dbReference type="Proteomes" id="UP000646548">
    <property type="component" value="Unassembled WGS sequence"/>
</dbReference>
<dbReference type="EMBL" id="WKFB01000014">
    <property type="protein sequence ID" value="KAF6739194.1"/>
    <property type="molecule type" value="Genomic_DNA"/>
</dbReference>
<evidence type="ECO:0000256" key="1">
    <source>
        <dbReference type="SAM" id="Coils"/>
    </source>
</evidence>
<gene>
    <name evidence="2" type="ORF">FQA47_025265</name>
</gene>
<evidence type="ECO:0000313" key="2">
    <source>
        <dbReference type="EMBL" id="KAF6739194.1"/>
    </source>
</evidence>
<feature type="coiled-coil region" evidence="1">
    <location>
        <begin position="52"/>
        <end position="93"/>
    </location>
</feature>
<feature type="coiled-coil region" evidence="1">
    <location>
        <begin position="142"/>
        <end position="176"/>
    </location>
</feature>
<comment type="caution">
    <text evidence="2">The sequence shown here is derived from an EMBL/GenBank/DDBJ whole genome shotgun (WGS) entry which is preliminary data.</text>
</comment>
<keyword evidence="1" id="KW-0175">Coiled coil</keyword>
<dbReference type="AlphaFoldDB" id="A0A834L2J4"/>
<sequence>MKQVEQLRKAMKKQLLVEEACEGERQRIREVFESVKTLNEEMAPLKSKLRPLKEVKDELSNLKSERKNLESENAALIEELNKLKKKLDRQDQKGLKHKRDFDQVQTLEQETAALFQCREELLKQLHEYDDMKKNHPKVVEQRRQLGQLKKELEDDISRLRQQKDESEEMFVQSKSQRDEVDLLKEETTQLTLERNKLMDLLKQRETSESNYYEIKVEAMALNQVKMNLILEMERLQRKVWMNRRKYPPGGTGFLSNQQKDF</sequence>
<evidence type="ECO:0000313" key="3">
    <source>
        <dbReference type="Proteomes" id="UP000646548"/>
    </source>
</evidence>
<name>A0A834L2J4_ORYME</name>
<protein>
    <submittedName>
        <fullName evidence="2">Laminin-like protein epi-1</fullName>
    </submittedName>
</protein>
<reference evidence="2" key="1">
    <citation type="journal article" name="BMC Genomics">
        <title>Long-read sequencing and de novo genome assembly of marine medaka (Oryzias melastigma).</title>
        <authorList>
            <person name="Liang P."/>
            <person name="Saqib H.S.A."/>
            <person name="Ni X."/>
            <person name="Shen Y."/>
        </authorList>
    </citation>
    <scope>NUCLEOTIDE SEQUENCE</scope>
    <source>
        <strain evidence="2">Bigg-433</strain>
    </source>
</reference>
<organism evidence="2 3">
    <name type="scientific">Oryzias melastigma</name>
    <name type="common">Marine medaka</name>
    <dbReference type="NCBI Taxonomy" id="30732"/>
    <lineage>
        <taxon>Eukaryota</taxon>
        <taxon>Metazoa</taxon>
        <taxon>Chordata</taxon>
        <taxon>Craniata</taxon>
        <taxon>Vertebrata</taxon>
        <taxon>Euteleostomi</taxon>
        <taxon>Actinopterygii</taxon>
        <taxon>Neopterygii</taxon>
        <taxon>Teleostei</taxon>
        <taxon>Neoteleostei</taxon>
        <taxon>Acanthomorphata</taxon>
        <taxon>Ovalentaria</taxon>
        <taxon>Atherinomorphae</taxon>
        <taxon>Beloniformes</taxon>
        <taxon>Adrianichthyidae</taxon>
        <taxon>Oryziinae</taxon>
        <taxon>Oryzias</taxon>
    </lineage>
</organism>
<accession>A0A834L2J4</accession>
<proteinExistence type="predicted"/>